<comment type="caution">
    <text evidence="1">The sequence shown here is derived from an EMBL/GenBank/DDBJ whole genome shotgun (WGS) entry which is preliminary data.</text>
</comment>
<dbReference type="Proteomes" id="UP000887013">
    <property type="component" value="Unassembled WGS sequence"/>
</dbReference>
<keyword evidence="2" id="KW-1185">Reference proteome</keyword>
<gene>
    <name evidence="1" type="primary">AVEN_190561_1</name>
    <name evidence="1" type="ORF">NPIL_149011</name>
</gene>
<dbReference type="AlphaFoldDB" id="A0A8X6QQM5"/>
<organism evidence="1 2">
    <name type="scientific">Nephila pilipes</name>
    <name type="common">Giant wood spider</name>
    <name type="synonym">Nephila maculata</name>
    <dbReference type="NCBI Taxonomy" id="299642"/>
    <lineage>
        <taxon>Eukaryota</taxon>
        <taxon>Metazoa</taxon>
        <taxon>Ecdysozoa</taxon>
        <taxon>Arthropoda</taxon>
        <taxon>Chelicerata</taxon>
        <taxon>Arachnida</taxon>
        <taxon>Araneae</taxon>
        <taxon>Araneomorphae</taxon>
        <taxon>Entelegynae</taxon>
        <taxon>Araneoidea</taxon>
        <taxon>Nephilidae</taxon>
        <taxon>Nephila</taxon>
    </lineage>
</organism>
<proteinExistence type="predicted"/>
<protein>
    <submittedName>
        <fullName evidence="1">Integrase catalytic domain-containing protein</fullName>
    </submittedName>
</protein>
<evidence type="ECO:0000313" key="2">
    <source>
        <dbReference type="Proteomes" id="UP000887013"/>
    </source>
</evidence>
<accession>A0A8X6QQM5</accession>
<name>A0A8X6QQM5_NEPPI</name>
<sequence>MELTEPKFWKLLDVEWWGSERLNIYSFELRILGCKNGKEVVVKTSGIDEISRTSIRVPDRDICAEREYKGLALTFDFKELSNDGQILLLVGADYWDLIKGFQRLNSSLYRDLYPETGETLLKSFWVYDLVGGTEQVETALKITTECMEILKNTGMVLRKWQTYSVKLREAWRRAGIETQEDKTIEAGCGAPTKVVRLA</sequence>
<dbReference type="OrthoDB" id="6437453at2759"/>
<dbReference type="EMBL" id="BMAW01033804">
    <property type="protein sequence ID" value="GFU31941.1"/>
    <property type="molecule type" value="Genomic_DNA"/>
</dbReference>
<reference evidence="1" key="1">
    <citation type="submission" date="2020-08" db="EMBL/GenBank/DDBJ databases">
        <title>Multicomponent nature underlies the extraordinary mechanical properties of spider dragline silk.</title>
        <authorList>
            <person name="Kono N."/>
            <person name="Nakamura H."/>
            <person name="Mori M."/>
            <person name="Yoshida Y."/>
            <person name="Ohtoshi R."/>
            <person name="Malay A.D."/>
            <person name="Moran D.A.P."/>
            <person name="Tomita M."/>
            <person name="Numata K."/>
            <person name="Arakawa K."/>
        </authorList>
    </citation>
    <scope>NUCLEOTIDE SEQUENCE</scope>
</reference>
<evidence type="ECO:0000313" key="1">
    <source>
        <dbReference type="EMBL" id="GFU31941.1"/>
    </source>
</evidence>